<sequence>MRTFPFDEYGVLYRDRAVGVGWTSTQLARAVHAGDLLRIDTGTYAEAVPRPPADLHLLRVRAALERDPGLTFTHQSAAVIHRLPLLTPDLSLIDVVSARRARRRSLRLRAVPLVPEEAIVVDGLSVTSLERTAVSVACTSPMGFAGALTVFDGALSQGASRQSMTRMLDAPMHGVAVARRALALADADSANPAESWSRAQMIEGGLPHPRLQHEFYDANGFVARSDFDWDGVLVAEFDGYGKYEDYNIYGQTPIDVLKREKRRQARLEDLGVDIVRLEWLHLERRLVVPRIKPRLLRLGLI</sequence>
<organism evidence="1 2">
    <name type="scientific">Gordonia liuliyuniae</name>
    <dbReference type="NCBI Taxonomy" id="2911517"/>
    <lineage>
        <taxon>Bacteria</taxon>
        <taxon>Bacillati</taxon>
        <taxon>Actinomycetota</taxon>
        <taxon>Actinomycetes</taxon>
        <taxon>Mycobacteriales</taxon>
        <taxon>Gordoniaceae</taxon>
        <taxon>Gordonia</taxon>
    </lineage>
</organism>
<name>A0ABS9IP66_9ACTN</name>
<evidence type="ECO:0000313" key="1">
    <source>
        <dbReference type="EMBL" id="MCF8587354.1"/>
    </source>
</evidence>
<dbReference type="Proteomes" id="UP001200110">
    <property type="component" value="Unassembled WGS sequence"/>
</dbReference>
<comment type="caution">
    <text evidence="1">The sequence shown here is derived from an EMBL/GenBank/DDBJ whole genome shotgun (WGS) entry which is preliminary data.</text>
</comment>
<gene>
    <name evidence="1" type="ORF">L5G33_02590</name>
</gene>
<dbReference type="EMBL" id="JAKKOR010000001">
    <property type="protein sequence ID" value="MCF8587354.1"/>
    <property type="molecule type" value="Genomic_DNA"/>
</dbReference>
<evidence type="ECO:0008006" key="3">
    <source>
        <dbReference type="Google" id="ProtNLM"/>
    </source>
</evidence>
<proteinExistence type="predicted"/>
<dbReference type="RefSeq" id="WP_236996570.1">
    <property type="nucleotide sequence ID" value="NZ_JAKKOR010000001.1"/>
</dbReference>
<evidence type="ECO:0000313" key="2">
    <source>
        <dbReference type="Proteomes" id="UP001200110"/>
    </source>
</evidence>
<protein>
    <recommendedName>
        <fullName evidence="3">Transcriptional regulator, AbiEi antitoxin, Type IV TA system</fullName>
    </recommendedName>
</protein>
<accession>A0ABS9IP66</accession>
<keyword evidence="2" id="KW-1185">Reference proteome</keyword>
<reference evidence="1 2" key="1">
    <citation type="submission" date="2022-01" db="EMBL/GenBank/DDBJ databases">
        <authorList>
            <person name="Huang Y."/>
        </authorList>
    </citation>
    <scope>NUCLEOTIDE SEQUENCE [LARGE SCALE GENOMIC DNA]</scope>
    <source>
        <strain evidence="1 2">HY366</strain>
    </source>
</reference>